<protein>
    <submittedName>
        <fullName evidence="1">Uncharacterized protein</fullName>
    </submittedName>
</protein>
<name>A0A3L6TCN5_PANMI</name>
<dbReference type="PANTHER" id="PTHR33463">
    <property type="entry name" value="NB-ARC DOMAIN-CONTAINING PROTEIN-RELATED"/>
    <property type="match status" value="1"/>
</dbReference>
<dbReference type="PANTHER" id="PTHR33463:SF148">
    <property type="entry name" value="NB-ARC DOMAIN-CONTAINING PROTEIN"/>
    <property type="match status" value="1"/>
</dbReference>
<dbReference type="InterPro" id="IPR050905">
    <property type="entry name" value="Plant_NBS-LRR"/>
</dbReference>
<proteinExistence type="predicted"/>
<dbReference type="InterPro" id="IPR032675">
    <property type="entry name" value="LRR_dom_sf"/>
</dbReference>
<dbReference type="Gene3D" id="3.80.10.10">
    <property type="entry name" value="Ribonuclease Inhibitor"/>
    <property type="match status" value="1"/>
</dbReference>
<evidence type="ECO:0000313" key="2">
    <source>
        <dbReference type="Proteomes" id="UP000275267"/>
    </source>
</evidence>
<dbReference type="SUPFAM" id="SSF52058">
    <property type="entry name" value="L domain-like"/>
    <property type="match status" value="1"/>
</dbReference>
<dbReference type="STRING" id="4540.A0A3L6TCN5"/>
<gene>
    <name evidence="1" type="ORF">C2845_PM03G21760</name>
</gene>
<evidence type="ECO:0000313" key="1">
    <source>
        <dbReference type="EMBL" id="RLN36075.1"/>
    </source>
</evidence>
<accession>A0A3L6TCN5</accession>
<organism evidence="1 2">
    <name type="scientific">Panicum miliaceum</name>
    <name type="common">Proso millet</name>
    <name type="synonym">Broomcorn millet</name>
    <dbReference type="NCBI Taxonomy" id="4540"/>
    <lineage>
        <taxon>Eukaryota</taxon>
        <taxon>Viridiplantae</taxon>
        <taxon>Streptophyta</taxon>
        <taxon>Embryophyta</taxon>
        <taxon>Tracheophyta</taxon>
        <taxon>Spermatophyta</taxon>
        <taxon>Magnoliopsida</taxon>
        <taxon>Liliopsida</taxon>
        <taxon>Poales</taxon>
        <taxon>Poaceae</taxon>
        <taxon>PACMAD clade</taxon>
        <taxon>Panicoideae</taxon>
        <taxon>Panicodae</taxon>
        <taxon>Paniceae</taxon>
        <taxon>Panicinae</taxon>
        <taxon>Panicum</taxon>
        <taxon>Panicum sect. Panicum</taxon>
    </lineage>
</organism>
<dbReference type="EMBL" id="PQIB02000002">
    <property type="protein sequence ID" value="RLN36075.1"/>
    <property type="molecule type" value="Genomic_DNA"/>
</dbReference>
<sequence length="641" mass="71541">MPARAIPNADMFFQHCSDKLRVLKLSRCTFSIQSPPFLCCHGLRFLWLDNCQDTGNNTDGARMEEDARRCFQRLWVLDVRYTNCDQILSAQTLDLMTQLRELVVMGAQGWDMGQLHGRLPSIRKLRITNSKVSCSTCSANDLLSEMNKMELLDFSGNTTDSSMKTLSGPGAISNSSFLLETVIVNDGSVGLEHISFSGCTKLKNLFLRGFMRDLRTLDISGTTVKTIDLTATTVWHLAELYLFGCENLRSITWPAKNEMGGLSKLCIDTTQSAPSVQSKEETAKRDSTTASTGTSEAAAVLLHGSRPISEFPWYISVRDARLLTSLEPVCSDSRKIFVEVYSPTSPTIAAPGGCKDEGIESGGSSDQQQVLVSLQRQQTAPATAMYTADSTMNHLKQASEGDGDDALGIMWMWPCPDVPDLPQESCCYMHIQDRMGTKQGGEGTSSTTITVPEFVLAHAKILHVHDSLSITTIPSATTEWEELEWCRIERCPRVGSVFATLSKNISYIFRYKLRMFWASHLPKARYIWSLSEESGYCRTFSDLTLLHLDCCPRLVHVLPLSCAMMDPAYSSRGMSSSLSQLDTLEITWCGDLREVFPLDKYAKEYVKQKQQQQPVVLDFPCLKRIHLHELPSLQRICGLWG</sequence>
<dbReference type="Proteomes" id="UP000275267">
    <property type="component" value="Unassembled WGS sequence"/>
</dbReference>
<keyword evidence="2" id="KW-1185">Reference proteome</keyword>
<dbReference type="AlphaFoldDB" id="A0A3L6TCN5"/>
<reference evidence="2" key="1">
    <citation type="journal article" date="2019" name="Nat. Commun.">
        <title>The genome of broomcorn millet.</title>
        <authorList>
            <person name="Zou C."/>
            <person name="Miki D."/>
            <person name="Li D."/>
            <person name="Tang Q."/>
            <person name="Xiao L."/>
            <person name="Rajput S."/>
            <person name="Deng P."/>
            <person name="Jia W."/>
            <person name="Huang R."/>
            <person name="Zhang M."/>
            <person name="Sun Y."/>
            <person name="Hu J."/>
            <person name="Fu X."/>
            <person name="Schnable P.S."/>
            <person name="Li F."/>
            <person name="Zhang H."/>
            <person name="Feng B."/>
            <person name="Zhu X."/>
            <person name="Liu R."/>
            <person name="Schnable J.C."/>
            <person name="Zhu J.-K."/>
            <person name="Zhang H."/>
        </authorList>
    </citation>
    <scope>NUCLEOTIDE SEQUENCE [LARGE SCALE GENOMIC DNA]</scope>
</reference>
<comment type="caution">
    <text evidence="1">The sequence shown here is derived from an EMBL/GenBank/DDBJ whole genome shotgun (WGS) entry which is preliminary data.</text>
</comment>
<dbReference type="OrthoDB" id="672801at2759"/>